<evidence type="ECO:0000256" key="2">
    <source>
        <dbReference type="ARBA" id="ARBA00022840"/>
    </source>
</evidence>
<reference evidence="5" key="1">
    <citation type="submission" date="2016-04" db="EMBL/GenBank/DDBJ databases">
        <authorList>
            <person name="Tagini F."/>
        </authorList>
    </citation>
    <scope>NUCLEOTIDE SEQUENCE [LARGE SCALE GENOMIC DNA]</scope>
    <source>
        <strain evidence="5">CHUV0807</strain>
    </source>
</reference>
<dbReference type="AlphaFoldDB" id="A0A1C3H355"/>
<dbReference type="EMBL" id="FKLO01000031">
    <property type="protein sequence ID" value="SAM60485.1"/>
    <property type="molecule type" value="Genomic_DNA"/>
</dbReference>
<name>A0A1C3H355_9GAMM</name>
<sequence length="235" mass="25726">MPQKILILAGPNGAGKTTFARAFLPAEAQCPHFINADLIATGLSPFNPDAAAVKAGRLMLEEITAAVRHATSFALETTLSSRSYLRQIPMWQALGYHTSLYFIRLPHPDYSVLRVAERVKQGGHNIPEATIRRRFAAGLANLDAYCAAVNHWAVYENTADRPALLAWGENRARHEDIAQAQNADLRASPTAMQRAALAARRIALQTDTAIIQTRDGQPVRIDAAALRQKPCHDMA</sequence>
<evidence type="ECO:0000256" key="1">
    <source>
        <dbReference type="ARBA" id="ARBA00022741"/>
    </source>
</evidence>
<dbReference type="GO" id="GO:0005524">
    <property type="term" value="F:ATP binding"/>
    <property type="evidence" value="ECO:0007669"/>
    <property type="project" value="UniProtKB-KW"/>
</dbReference>
<organism evidence="4 5">
    <name type="scientific">Cardiobacterium hominis</name>
    <dbReference type="NCBI Taxonomy" id="2718"/>
    <lineage>
        <taxon>Bacteria</taxon>
        <taxon>Pseudomonadati</taxon>
        <taxon>Pseudomonadota</taxon>
        <taxon>Gammaproteobacteria</taxon>
        <taxon>Cardiobacteriales</taxon>
        <taxon>Cardiobacteriaceae</taxon>
        <taxon>Cardiobacterium</taxon>
    </lineage>
</organism>
<dbReference type="InterPro" id="IPR010488">
    <property type="entry name" value="Zeta_toxin_domain"/>
</dbReference>
<dbReference type="Gene3D" id="3.40.50.300">
    <property type="entry name" value="P-loop containing nucleotide triphosphate hydrolases"/>
    <property type="match status" value="1"/>
</dbReference>
<keyword evidence="1" id="KW-0547">Nucleotide-binding</keyword>
<dbReference type="Pfam" id="PF06414">
    <property type="entry name" value="Zeta_toxin"/>
    <property type="match status" value="1"/>
</dbReference>
<dbReference type="GO" id="GO:0016301">
    <property type="term" value="F:kinase activity"/>
    <property type="evidence" value="ECO:0007669"/>
    <property type="project" value="InterPro"/>
</dbReference>
<evidence type="ECO:0000259" key="3">
    <source>
        <dbReference type="Pfam" id="PF06414"/>
    </source>
</evidence>
<feature type="domain" description="Zeta toxin" evidence="3">
    <location>
        <begin position="4"/>
        <end position="154"/>
    </location>
</feature>
<dbReference type="Proteomes" id="UP000190837">
    <property type="component" value="Unassembled WGS sequence"/>
</dbReference>
<dbReference type="PANTHER" id="PTHR39206">
    <property type="entry name" value="SLL8004 PROTEIN"/>
    <property type="match status" value="1"/>
</dbReference>
<dbReference type="InterPro" id="IPR027417">
    <property type="entry name" value="P-loop_NTPase"/>
</dbReference>
<accession>A0A1C3H355</accession>
<gene>
    <name evidence="4" type="ORF">CHUV0807_0724</name>
</gene>
<dbReference type="SUPFAM" id="SSF52540">
    <property type="entry name" value="P-loop containing nucleoside triphosphate hydrolases"/>
    <property type="match status" value="1"/>
</dbReference>
<dbReference type="PANTHER" id="PTHR39206:SF1">
    <property type="entry name" value="SLL8004 PROTEIN"/>
    <property type="match status" value="1"/>
</dbReference>
<evidence type="ECO:0000313" key="5">
    <source>
        <dbReference type="Proteomes" id="UP000190837"/>
    </source>
</evidence>
<protein>
    <recommendedName>
        <fullName evidence="3">Zeta toxin domain-containing protein</fullName>
    </recommendedName>
</protein>
<proteinExistence type="predicted"/>
<evidence type="ECO:0000313" key="4">
    <source>
        <dbReference type="EMBL" id="SAM60485.1"/>
    </source>
</evidence>
<keyword evidence="2" id="KW-0067">ATP-binding</keyword>